<reference evidence="1" key="1">
    <citation type="journal article" date="2023" name="G3 (Bethesda)">
        <title>Whole genome assembly and annotation of the endangered Caribbean coral Acropora cervicornis.</title>
        <authorList>
            <person name="Selwyn J.D."/>
            <person name="Vollmer S.V."/>
        </authorList>
    </citation>
    <scope>NUCLEOTIDE SEQUENCE</scope>
    <source>
        <strain evidence="1">K2</strain>
    </source>
</reference>
<dbReference type="EMBL" id="JARQWQ010000247">
    <property type="protein sequence ID" value="KAK2546890.1"/>
    <property type="molecule type" value="Genomic_DNA"/>
</dbReference>
<evidence type="ECO:0000313" key="2">
    <source>
        <dbReference type="Proteomes" id="UP001249851"/>
    </source>
</evidence>
<accession>A0AAD9URA3</accession>
<keyword evidence="2" id="KW-1185">Reference proteome</keyword>
<dbReference type="InterPro" id="IPR008042">
    <property type="entry name" value="Retrotrans_Pao"/>
</dbReference>
<gene>
    <name evidence="1" type="ORF">P5673_033369</name>
</gene>
<proteinExistence type="predicted"/>
<name>A0AAD9URA3_ACRCE</name>
<dbReference type="AlphaFoldDB" id="A0AAD9URA3"/>
<protein>
    <submittedName>
        <fullName evidence="1">Uncharacterized protein</fullName>
    </submittedName>
</protein>
<sequence>MKEATVINLPKFFSPNAEVQLSASYLHVFADASPKAYGTISYITDGTQSSLVMAKSRLAPF</sequence>
<organism evidence="1 2">
    <name type="scientific">Acropora cervicornis</name>
    <name type="common">Staghorn coral</name>
    <dbReference type="NCBI Taxonomy" id="6130"/>
    <lineage>
        <taxon>Eukaryota</taxon>
        <taxon>Metazoa</taxon>
        <taxon>Cnidaria</taxon>
        <taxon>Anthozoa</taxon>
        <taxon>Hexacorallia</taxon>
        <taxon>Scleractinia</taxon>
        <taxon>Astrocoeniina</taxon>
        <taxon>Acroporidae</taxon>
        <taxon>Acropora</taxon>
    </lineage>
</organism>
<dbReference type="Proteomes" id="UP001249851">
    <property type="component" value="Unassembled WGS sequence"/>
</dbReference>
<dbReference type="Pfam" id="PF05380">
    <property type="entry name" value="Peptidase_A17"/>
    <property type="match status" value="1"/>
</dbReference>
<evidence type="ECO:0000313" key="1">
    <source>
        <dbReference type="EMBL" id="KAK2546890.1"/>
    </source>
</evidence>
<comment type="caution">
    <text evidence="1">The sequence shown here is derived from an EMBL/GenBank/DDBJ whole genome shotgun (WGS) entry which is preliminary data.</text>
</comment>
<reference evidence="1" key="2">
    <citation type="journal article" date="2023" name="Science">
        <title>Genomic signatures of disease resistance in endangered staghorn corals.</title>
        <authorList>
            <person name="Vollmer S.V."/>
            <person name="Selwyn J.D."/>
            <person name="Despard B.A."/>
            <person name="Roesel C.L."/>
        </authorList>
    </citation>
    <scope>NUCLEOTIDE SEQUENCE</scope>
    <source>
        <strain evidence="1">K2</strain>
    </source>
</reference>